<evidence type="ECO:0000313" key="8">
    <source>
        <dbReference type="EMBL" id="GFO65853.1"/>
    </source>
</evidence>
<dbReference type="RefSeq" id="WP_183350304.1">
    <property type="nucleotide sequence ID" value="NZ_BLXY01000013.1"/>
</dbReference>
<reference evidence="8" key="2">
    <citation type="journal article" date="2021" name="Int. J. Syst. Evol. Microbiol.">
        <title>Geomonas silvestris sp. nov., Geomonas paludis sp. nov. and Geomonas limicola sp. nov., isolated from terrestrial environments, and emended description of the genus Geomonas.</title>
        <authorList>
            <person name="Itoh H."/>
            <person name="Xu Z."/>
            <person name="Masuda Y."/>
            <person name="Ushijima N."/>
            <person name="Hayakawa C."/>
            <person name="Shiratori Y."/>
            <person name="Senoo K."/>
        </authorList>
    </citation>
    <scope>NUCLEOTIDE SEQUENCE</scope>
    <source>
        <strain evidence="8">Red736</strain>
    </source>
</reference>
<dbReference type="InterPro" id="IPR047347">
    <property type="entry name" value="YvaQ-like_sensor"/>
</dbReference>
<dbReference type="CDD" id="cd19411">
    <property type="entry name" value="MCP2201-like_sensor"/>
    <property type="match status" value="1"/>
</dbReference>
<evidence type="ECO:0000313" key="10">
    <source>
        <dbReference type="Proteomes" id="UP000568888"/>
    </source>
</evidence>
<dbReference type="GO" id="GO:0016020">
    <property type="term" value="C:membrane"/>
    <property type="evidence" value="ECO:0007669"/>
    <property type="project" value="UniProtKB-SubCell"/>
</dbReference>
<evidence type="ECO:0000259" key="7">
    <source>
        <dbReference type="PROSITE" id="PS50885"/>
    </source>
</evidence>
<dbReference type="CDD" id="cd06225">
    <property type="entry name" value="HAMP"/>
    <property type="match status" value="1"/>
</dbReference>
<sequence length="540" mass="57093">MLARLKVGTKLLSAFLLVAVLSAVVGGIGILKIRQIDDADTHLYEAITAPLADIAQMSIAFQRVRINLRDFVEAKQESERQEALATIKKLRKEVGDRAEKFKNALDTDEERKGFNEFIESRKVYGSYIDQVTRLVQAGKAEQAMDLMHGEAKKAALHEQEQLNKLMELMEGQGKAASDENTEVADAATVVMSVLVIASLVIAVVCGLVITRMITRPLQAAVGAASAIGAGDLTVSIEATSGDETGQLMIALKAMTDNLRSTIGKVADTSAQVASAANQLHATSDQIATGAEEVAAQAGTVATAGEEMSATSSDIARNCQMAAEGAKRASRTAENGAEVVQGTVTVMGQIAAKVQETSRTVESLGERSDQIGAIIGTIEDIADQTNLLALNAAIEAARAGEQGRGFAVVADEVRALAERTTKATREIGEMIKAIQSETRGAVVAMEEGVQQVQSGTAEAAKSGSALQEILEQINDVAMQIHQVATAAEEQTATTSEISSNIVQITQVVQQTSQGAQESAAAAAQLRMNSEELQHLVHQFRL</sequence>
<dbReference type="GO" id="GO:0004888">
    <property type="term" value="F:transmembrane signaling receptor activity"/>
    <property type="evidence" value="ECO:0007669"/>
    <property type="project" value="InterPro"/>
</dbReference>
<dbReference type="PROSITE" id="PS50885">
    <property type="entry name" value="HAMP"/>
    <property type="match status" value="1"/>
</dbReference>
<dbReference type="SMART" id="SM00304">
    <property type="entry name" value="HAMP"/>
    <property type="match status" value="1"/>
</dbReference>
<dbReference type="Proteomes" id="UP000568888">
    <property type="component" value="Unassembled WGS sequence"/>
</dbReference>
<feature type="domain" description="HAMP" evidence="7">
    <location>
        <begin position="211"/>
        <end position="263"/>
    </location>
</feature>
<dbReference type="Pfam" id="PF12729">
    <property type="entry name" value="4HB_MCP_1"/>
    <property type="match status" value="1"/>
</dbReference>
<dbReference type="EMBL" id="CP096574">
    <property type="protein sequence ID" value="UPU36597.1"/>
    <property type="molecule type" value="Genomic_DNA"/>
</dbReference>
<dbReference type="InterPro" id="IPR004089">
    <property type="entry name" value="MCPsignal_dom"/>
</dbReference>
<dbReference type="PANTHER" id="PTHR32089">
    <property type="entry name" value="METHYL-ACCEPTING CHEMOTAXIS PROTEIN MCPB"/>
    <property type="match status" value="1"/>
</dbReference>
<dbReference type="Proteomes" id="UP000831485">
    <property type="component" value="Chromosome"/>
</dbReference>
<keyword evidence="2 4" id="KW-0807">Transducer</keyword>
<dbReference type="Gene3D" id="1.10.287.950">
    <property type="entry name" value="Methyl-accepting chemotaxis protein"/>
    <property type="match status" value="1"/>
</dbReference>
<dbReference type="EMBL" id="BLXY01000013">
    <property type="protein sequence ID" value="GFO65853.1"/>
    <property type="molecule type" value="Genomic_DNA"/>
</dbReference>
<organism evidence="8 10">
    <name type="scientific">Geomonas paludis</name>
    <dbReference type="NCBI Taxonomy" id="2740185"/>
    <lineage>
        <taxon>Bacteria</taxon>
        <taxon>Pseudomonadati</taxon>
        <taxon>Thermodesulfobacteriota</taxon>
        <taxon>Desulfuromonadia</taxon>
        <taxon>Geobacterales</taxon>
        <taxon>Geobacteraceae</taxon>
        <taxon>Geomonas</taxon>
    </lineage>
</organism>
<evidence type="ECO:0000256" key="3">
    <source>
        <dbReference type="ARBA" id="ARBA00029447"/>
    </source>
</evidence>
<gene>
    <name evidence="8" type="primary">mcp40H-14_1</name>
    <name evidence="8" type="ORF">GMPD_37720</name>
    <name evidence="9" type="ORF">M1B72_02515</name>
</gene>
<keyword evidence="5" id="KW-0812">Transmembrane</keyword>
<dbReference type="AlphaFoldDB" id="A0A6V8N294"/>
<name>A0A6V8N294_9BACT</name>
<dbReference type="SUPFAM" id="SSF58104">
    <property type="entry name" value="Methyl-accepting chemotaxis protein (MCP) signaling domain"/>
    <property type="match status" value="1"/>
</dbReference>
<dbReference type="PRINTS" id="PR00260">
    <property type="entry name" value="CHEMTRNSDUCR"/>
</dbReference>
<proteinExistence type="inferred from homology"/>
<dbReference type="FunFam" id="1.10.287.950:FF:000001">
    <property type="entry name" value="Methyl-accepting chemotaxis sensory transducer"/>
    <property type="match status" value="1"/>
</dbReference>
<dbReference type="Pfam" id="PF00672">
    <property type="entry name" value="HAMP"/>
    <property type="match status" value="1"/>
</dbReference>
<comment type="subcellular location">
    <subcellularLocation>
        <location evidence="1">Membrane</location>
    </subcellularLocation>
</comment>
<dbReference type="InterPro" id="IPR024478">
    <property type="entry name" value="HlyB_4HB_MCP"/>
</dbReference>
<evidence type="ECO:0000256" key="2">
    <source>
        <dbReference type="ARBA" id="ARBA00023224"/>
    </source>
</evidence>
<evidence type="ECO:0000256" key="1">
    <source>
        <dbReference type="ARBA" id="ARBA00004370"/>
    </source>
</evidence>
<dbReference type="PROSITE" id="PS50111">
    <property type="entry name" value="CHEMOTAXIS_TRANSDUC_2"/>
    <property type="match status" value="1"/>
</dbReference>
<dbReference type="InterPro" id="IPR004090">
    <property type="entry name" value="Chemotax_Me-accpt_rcpt"/>
</dbReference>
<evidence type="ECO:0000313" key="11">
    <source>
        <dbReference type="Proteomes" id="UP000831485"/>
    </source>
</evidence>
<comment type="similarity">
    <text evidence="3">Belongs to the methyl-accepting chemotaxis (MCP) protein family.</text>
</comment>
<dbReference type="PANTHER" id="PTHR32089:SF112">
    <property type="entry name" value="LYSOZYME-LIKE PROTEIN-RELATED"/>
    <property type="match status" value="1"/>
</dbReference>
<dbReference type="SMART" id="SM00283">
    <property type="entry name" value="MA"/>
    <property type="match status" value="1"/>
</dbReference>
<dbReference type="GO" id="GO:0006935">
    <property type="term" value="P:chemotaxis"/>
    <property type="evidence" value="ECO:0007669"/>
    <property type="project" value="InterPro"/>
</dbReference>
<dbReference type="GO" id="GO:0007165">
    <property type="term" value="P:signal transduction"/>
    <property type="evidence" value="ECO:0007669"/>
    <property type="project" value="UniProtKB-KW"/>
</dbReference>
<feature type="transmembrane region" description="Helical" evidence="5">
    <location>
        <begin position="189"/>
        <end position="209"/>
    </location>
</feature>
<dbReference type="InterPro" id="IPR003660">
    <property type="entry name" value="HAMP_dom"/>
</dbReference>
<evidence type="ECO:0000259" key="6">
    <source>
        <dbReference type="PROSITE" id="PS50111"/>
    </source>
</evidence>
<dbReference type="CDD" id="cd11386">
    <property type="entry name" value="MCP_signal"/>
    <property type="match status" value="1"/>
</dbReference>
<evidence type="ECO:0000313" key="9">
    <source>
        <dbReference type="EMBL" id="UPU36597.1"/>
    </source>
</evidence>
<keyword evidence="11" id="KW-1185">Reference proteome</keyword>
<keyword evidence="5" id="KW-1133">Transmembrane helix</keyword>
<dbReference type="Pfam" id="PF00015">
    <property type="entry name" value="MCPsignal"/>
    <property type="match status" value="1"/>
</dbReference>
<keyword evidence="5" id="KW-0472">Membrane</keyword>
<evidence type="ECO:0000256" key="4">
    <source>
        <dbReference type="PROSITE-ProRule" id="PRU00284"/>
    </source>
</evidence>
<protein>
    <submittedName>
        <fullName evidence="8">Methyl-accepting chemotaxis protein</fullName>
    </submittedName>
</protein>
<feature type="domain" description="Methyl-accepting transducer" evidence="6">
    <location>
        <begin position="268"/>
        <end position="504"/>
    </location>
</feature>
<evidence type="ECO:0000256" key="5">
    <source>
        <dbReference type="SAM" id="Phobius"/>
    </source>
</evidence>
<accession>A0A6V8N294</accession>
<reference evidence="9" key="3">
    <citation type="submission" date="2022-04" db="EMBL/GenBank/DDBJ databases">
        <authorList>
            <person name="Liu G."/>
        </authorList>
    </citation>
    <scope>NUCLEOTIDE SEQUENCE</scope>
    <source>
        <strain evidence="9">RG22</strain>
    </source>
</reference>
<reference evidence="10" key="1">
    <citation type="submission" date="2020-06" db="EMBL/GenBank/DDBJ databases">
        <title>Draft genomic sequecing of Geomonas sp. Red736.</title>
        <authorList>
            <person name="Itoh H."/>
            <person name="Xu Z.X."/>
            <person name="Ushijima N."/>
            <person name="Masuda Y."/>
            <person name="Shiratori Y."/>
            <person name="Senoo K."/>
        </authorList>
    </citation>
    <scope>NUCLEOTIDE SEQUENCE [LARGE SCALE GENOMIC DNA]</scope>
    <source>
        <strain evidence="10">Red736</strain>
    </source>
</reference>